<proteinExistence type="predicted"/>
<evidence type="ECO:0000313" key="1">
    <source>
        <dbReference type="EMBL" id="MED6241012.1"/>
    </source>
</evidence>
<dbReference type="Proteomes" id="UP001345963">
    <property type="component" value="Unassembled WGS sequence"/>
</dbReference>
<organism evidence="1 2">
    <name type="scientific">Ataeniobius toweri</name>
    <dbReference type="NCBI Taxonomy" id="208326"/>
    <lineage>
        <taxon>Eukaryota</taxon>
        <taxon>Metazoa</taxon>
        <taxon>Chordata</taxon>
        <taxon>Craniata</taxon>
        <taxon>Vertebrata</taxon>
        <taxon>Euteleostomi</taxon>
        <taxon>Actinopterygii</taxon>
        <taxon>Neopterygii</taxon>
        <taxon>Teleostei</taxon>
        <taxon>Neoteleostei</taxon>
        <taxon>Acanthomorphata</taxon>
        <taxon>Ovalentaria</taxon>
        <taxon>Atherinomorphae</taxon>
        <taxon>Cyprinodontiformes</taxon>
        <taxon>Goodeidae</taxon>
        <taxon>Ataeniobius</taxon>
    </lineage>
</organism>
<name>A0ABU7ARZ2_9TELE</name>
<dbReference type="EMBL" id="JAHUTI010029532">
    <property type="protein sequence ID" value="MED6241012.1"/>
    <property type="molecule type" value="Genomic_DNA"/>
</dbReference>
<accession>A0ABU7ARZ2</accession>
<gene>
    <name evidence="1" type="ORF">ATANTOWER_013504</name>
</gene>
<evidence type="ECO:0000313" key="2">
    <source>
        <dbReference type="Proteomes" id="UP001345963"/>
    </source>
</evidence>
<reference evidence="1 2" key="1">
    <citation type="submission" date="2021-07" db="EMBL/GenBank/DDBJ databases">
        <authorList>
            <person name="Palmer J.M."/>
        </authorList>
    </citation>
    <scope>NUCLEOTIDE SEQUENCE [LARGE SCALE GENOMIC DNA]</scope>
    <source>
        <strain evidence="1 2">AT_MEX2019</strain>
        <tissue evidence="1">Muscle</tissue>
    </source>
</reference>
<sequence length="103" mass="11697">MHPHLLHLVSNYISLDPDIFWFLFEKGTDGIHLFCAISCNKTIRPLMQKIKQPCMKELFLGANVIQKPFYDLLFTQEVGVGDAAGPVLSSIRFKNTLFMPKGN</sequence>
<protein>
    <submittedName>
        <fullName evidence="1">Uncharacterized protein</fullName>
    </submittedName>
</protein>
<keyword evidence="2" id="KW-1185">Reference proteome</keyword>
<comment type="caution">
    <text evidence="1">The sequence shown here is derived from an EMBL/GenBank/DDBJ whole genome shotgun (WGS) entry which is preliminary data.</text>
</comment>